<keyword evidence="1" id="KW-0472">Membrane</keyword>
<protein>
    <submittedName>
        <fullName evidence="2">Uncharacterized protein</fullName>
    </submittedName>
</protein>
<sequence length="317" mass="36649">MKKPYILIKLSNYLKYVYTAQEYKMSLVIQAVLPLIAGHYLIIFQEEVIFEDGWIQQPGRYLRCLGIIYVSALLLQCLCFILISFMLYLAQEVRHMKLAFALQMFFFISVMGVAVPRFIKELACVFADRPGGEEALAGFMPFAFHVLCTAAFFYAFILWSSVRQKQFMQLAEESRVAQHTIKNLKDRLSALVYKGEKDRYFLIIRKKDGSYGLSRSLKVIFHNRKSDVGDWIDIYFLEINRGVYVCVNDVDGIDEAAKRVRLAPEVQVKLETIFRKDERLQHLCKGMQSAQDLLTLSTAFAAALRDRLKERSTNNPE</sequence>
<feature type="transmembrane region" description="Helical" evidence="1">
    <location>
        <begin position="100"/>
        <end position="119"/>
    </location>
</feature>
<keyword evidence="1" id="KW-0812">Transmembrane</keyword>
<accession>A0ABY7WDA6</accession>
<keyword evidence="3" id="KW-1185">Reference proteome</keyword>
<reference evidence="2 3" key="1">
    <citation type="submission" date="2023-02" db="EMBL/GenBank/DDBJ databases">
        <title>Genome sequence of Sphingobacterium sp. KACC 22765.</title>
        <authorList>
            <person name="Kim S."/>
            <person name="Heo J."/>
            <person name="Kwon S.-W."/>
        </authorList>
    </citation>
    <scope>NUCLEOTIDE SEQUENCE [LARGE SCALE GENOMIC DNA]</scope>
    <source>
        <strain evidence="2 3">KACC 22765</strain>
    </source>
</reference>
<evidence type="ECO:0000256" key="1">
    <source>
        <dbReference type="SAM" id="Phobius"/>
    </source>
</evidence>
<dbReference type="Proteomes" id="UP001221558">
    <property type="component" value="Chromosome"/>
</dbReference>
<dbReference type="EMBL" id="CP117880">
    <property type="protein sequence ID" value="WDF67178.1"/>
    <property type="molecule type" value="Genomic_DNA"/>
</dbReference>
<feature type="transmembrane region" description="Helical" evidence="1">
    <location>
        <begin position="65"/>
        <end position="88"/>
    </location>
</feature>
<gene>
    <name evidence="2" type="ORF">PQ465_12775</name>
</gene>
<feature type="transmembrane region" description="Helical" evidence="1">
    <location>
        <begin position="25"/>
        <end position="45"/>
    </location>
</feature>
<proteinExistence type="predicted"/>
<dbReference type="RefSeq" id="WP_274265908.1">
    <property type="nucleotide sequence ID" value="NZ_CP117880.1"/>
</dbReference>
<feature type="transmembrane region" description="Helical" evidence="1">
    <location>
        <begin position="139"/>
        <end position="159"/>
    </location>
</feature>
<keyword evidence="1" id="KW-1133">Transmembrane helix</keyword>
<evidence type="ECO:0000313" key="2">
    <source>
        <dbReference type="EMBL" id="WDF67178.1"/>
    </source>
</evidence>
<evidence type="ECO:0000313" key="3">
    <source>
        <dbReference type="Proteomes" id="UP001221558"/>
    </source>
</evidence>
<name>A0ABY7WDA6_9SPHI</name>
<organism evidence="2 3">
    <name type="scientific">Sphingobacterium oryzagri</name>
    <dbReference type="NCBI Taxonomy" id="3025669"/>
    <lineage>
        <taxon>Bacteria</taxon>
        <taxon>Pseudomonadati</taxon>
        <taxon>Bacteroidota</taxon>
        <taxon>Sphingobacteriia</taxon>
        <taxon>Sphingobacteriales</taxon>
        <taxon>Sphingobacteriaceae</taxon>
        <taxon>Sphingobacterium</taxon>
    </lineage>
</organism>